<dbReference type="AlphaFoldDB" id="A0AAE8M2H6"/>
<gene>
    <name evidence="1" type="ORF">FTOL_02581</name>
</gene>
<evidence type="ECO:0000313" key="2">
    <source>
        <dbReference type="Proteomes" id="UP001187734"/>
    </source>
</evidence>
<keyword evidence="2" id="KW-1185">Reference proteome</keyword>
<proteinExistence type="predicted"/>
<organism evidence="1 2">
    <name type="scientific">Fusarium torulosum</name>
    <dbReference type="NCBI Taxonomy" id="33205"/>
    <lineage>
        <taxon>Eukaryota</taxon>
        <taxon>Fungi</taxon>
        <taxon>Dikarya</taxon>
        <taxon>Ascomycota</taxon>
        <taxon>Pezizomycotina</taxon>
        <taxon>Sordariomycetes</taxon>
        <taxon>Hypocreomycetidae</taxon>
        <taxon>Hypocreales</taxon>
        <taxon>Nectriaceae</taxon>
        <taxon>Fusarium</taxon>
    </lineage>
</organism>
<sequence>MGSHDHQFSPELRAAIRRCALLAKREIDVRERHSSQDRQIRQVLDFGITLMHRVNHLAYCLSPTTRWSKELKFTLTSLNDIYTTSIQEIKGYNVQILAYLLCYTGDYKAAAETLLTVSEKYYALHQEWKQRLEGLYEQLDSYRTVVVDISYLQDALGQMGVF</sequence>
<name>A0AAE8M2H6_9HYPO</name>
<accession>A0AAE8M2H6</accession>
<protein>
    <submittedName>
        <fullName evidence="1">Uncharacterized protein</fullName>
    </submittedName>
</protein>
<reference evidence="1" key="1">
    <citation type="submission" date="2018-03" db="EMBL/GenBank/DDBJ databases">
        <authorList>
            <person name="Guldener U."/>
        </authorList>
    </citation>
    <scope>NUCLEOTIDE SEQUENCE</scope>
</reference>
<dbReference type="Proteomes" id="UP001187734">
    <property type="component" value="Unassembled WGS sequence"/>
</dbReference>
<evidence type="ECO:0000313" key="1">
    <source>
        <dbReference type="EMBL" id="SPJ72852.1"/>
    </source>
</evidence>
<comment type="caution">
    <text evidence="1">The sequence shown here is derived from an EMBL/GenBank/DDBJ whole genome shotgun (WGS) entry which is preliminary data.</text>
</comment>
<dbReference type="EMBL" id="ONZP01000080">
    <property type="protein sequence ID" value="SPJ72852.1"/>
    <property type="molecule type" value="Genomic_DNA"/>
</dbReference>